<feature type="chain" id="PRO_5035385098" description="glucuronosyltransferase" evidence="7">
    <location>
        <begin position="21"/>
        <end position="530"/>
    </location>
</feature>
<comment type="catalytic activity">
    <reaction evidence="5">
        <text>glucuronate acceptor + UDP-alpha-D-glucuronate = acceptor beta-D-glucuronoside + UDP + H(+)</text>
        <dbReference type="Rhea" id="RHEA:21032"/>
        <dbReference type="ChEBI" id="CHEBI:15378"/>
        <dbReference type="ChEBI" id="CHEBI:58052"/>
        <dbReference type="ChEBI" id="CHEBI:58223"/>
        <dbReference type="ChEBI" id="CHEBI:132367"/>
        <dbReference type="ChEBI" id="CHEBI:132368"/>
        <dbReference type="EC" id="2.4.1.17"/>
    </reaction>
</comment>
<keyword evidence="6" id="KW-0812">Transmembrane</keyword>
<evidence type="ECO:0000256" key="5">
    <source>
        <dbReference type="ARBA" id="ARBA00047475"/>
    </source>
</evidence>
<dbReference type="FunFam" id="3.40.50.2000:FF:000021">
    <property type="entry name" value="UDP-glucuronosyltransferase"/>
    <property type="match status" value="1"/>
</dbReference>
<protein>
    <recommendedName>
        <fullName evidence="2">glucuronosyltransferase</fullName>
        <ecNumber evidence="2">2.4.1.17</ecNumber>
    </recommendedName>
</protein>
<feature type="transmembrane region" description="Helical" evidence="6">
    <location>
        <begin position="495"/>
        <end position="514"/>
    </location>
</feature>
<proteinExistence type="inferred from homology"/>
<keyword evidence="9" id="KW-1185">Reference proteome</keyword>
<sequence>MSKLLMIFLSFLTLIEHSGGYKILVWSPTISKSHMIQNGRLADALAKDGHNVTVLETDVVELPGSLKVVKHANLWTETFDWPERERILSKNLDLLSYGVLNGIGHMDAINRKSGESCLALLRDRRIIQKIAAEKFDVIIFGQFDVCPFVIAHMLNISVKIWMSSCPIIEHQATLVGIPAEFSYVPAAINGFTGDRMTIIERFWNIVKRFGQSYSYLKYWDEFYAKLKLEYDGDITHPIDLAKTTDLVFINTDELLDFPRPLPPNVIHIGGFGMDKVDTTLTKEYEALMSEGKEGIVYFSFGSIVPTNSLPQTYRKNIIDSFGRLKDYFFIMKISENDKFSAGYAKGFKNVFISSWAPQTAILAHPRTKLFITHGGYNSIMEASRFSVPLLLIGMFSDQPRNSKLVERNGWGLSLDKRSLLYGTEEFEGRIQELLTNLTYKQNAIRITNLAKTKPQTGEQRLLSYVRFLESNGGHLPELKTIASDLSLIEYLNLDVLAATLLFIILIAATVVYVIRKTLPIVVNVAKRKIE</sequence>
<keyword evidence="6" id="KW-0472">Membrane</keyword>
<comment type="similarity">
    <text evidence="1">Belongs to the UDP-glycosyltransferase family.</text>
</comment>
<dbReference type="PANTHER" id="PTHR48043">
    <property type="entry name" value="EG:EG0003.4 PROTEIN-RELATED"/>
    <property type="match status" value="1"/>
</dbReference>
<reference evidence="8" key="1">
    <citation type="submission" date="2020-09" db="EMBL/GenBank/DDBJ databases">
        <authorList>
            <person name="Kikuchi T."/>
        </authorList>
    </citation>
    <scope>NUCLEOTIDE SEQUENCE</scope>
    <source>
        <strain evidence="8">Ka4C1</strain>
    </source>
</reference>
<dbReference type="Proteomes" id="UP000659654">
    <property type="component" value="Unassembled WGS sequence"/>
</dbReference>
<gene>
    <name evidence="8" type="ORF">BXYJ_LOCUS12699</name>
</gene>
<dbReference type="EMBL" id="CAJFCV020000005">
    <property type="protein sequence ID" value="CAG9125286.1"/>
    <property type="molecule type" value="Genomic_DNA"/>
</dbReference>
<dbReference type="OrthoDB" id="5835829at2759"/>
<dbReference type="Pfam" id="PF00201">
    <property type="entry name" value="UDPGT"/>
    <property type="match status" value="1"/>
</dbReference>
<comment type="caution">
    <text evidence="8">The sequence shown here is derived from an EMBL/GenBank/DDBJ whole genome shotgun (WGS) entry which is preliminary data.</text>
</comment>
<name>A0A7I8XIT5_BURXY</name>
<evidence type="ECO:0000313" key="8">
    <source>
        <dbReference type="EMBL" id="CAD5232608.1"/>
    </source>
</evidence>
<keyword evidence="3" id="KW-0328">Glycosyltransferase</keyword>
<dbReference type="PANTHER" id="PTHR48043:SF143">
    <property type="entry name" value="UDP-GLUCURONOSYLTRANSFERASE"/>
    <property type="match status" value="1"/>
</dbReference>
<evidence type="ECO:0000256" key="1">
    <source>
        <dbReference type="ARBA" id="ARBA00009995"/>
    </source>
</evidence>
<evidence type="ECO:0000256" key="3">
    <source>
        <dbReference type="ARBA" id="ARBA00022676"/>
    </source>
</evidence>
<dbReference type="Gene3D" id="3.40.50.2000">
    <property type="entry name" value="Glycogen Phosphorylase B"/>
    <property type="match status" value="1"/>
</dbReference>
<evidence type="ECO:0000256" key="7">
    <source>
        <dbReference type="SAM" id="SignalP"/>
    </source>
</evidence>
<evidence type="ECO:0000313" key="9">
    <source>
        <dbReference type="Proteomes" id="UP000659654"/>
    </source>
</evidence>
<dbReference type="GO" id="GO:0015020">
    <property type="term" value="F:glucuronosyltransferase activity"/>
    <property type="evidence" value="ECO:0007669"/>
    <property type="project" value="UniProtKB-EC"/>
</dbReference>
<evidence type="ECO:0000256" key="4">
    <source>
        <dbReference type="ARBA" id="ARBA00022679"/>
    </source>
</evidence>
<keyword evidence="6" id="KW-1133">Transmembrane helix</keyword>
<dbReference type="EC" id="2.4.1.17" evidence="2"/>
<dbReference type="EMBL" id="CAJFDI010000005">
    <property type="protein sequence ID" value="CAD5232608.1"/>
    <property type="molecule type" value="Genomic_DNA"/>
</dbReference>
<organism evidence="8 9">
    <name type="scientific">Bursaphelenchus xylophilus</name>
    <name type="common">Pinewood nematode worm</name>
    <name type="synonym">Aphelenchoides xylophilus</name>
    <dbReference type="NCBI Taxonomy" id="6326"/>
    <lineage>
        <taxon>Eukaryota</taxon>
        <taxon>Metazoa</taxon>
        <taxon>Ecdysozoa</taxon>
        <taxon>Nematoda</taxon>
        <taxon>Chromadorea</taxon>
        <taxon>Rhabditida</taxon>
        <taxon>Tylenchina</taxon>
        <taxon>Tylenchomorpha</taxon>
        <taxon>Aphelenchoidea</taxon>
        <taxon>Aphelenchoididae</taxon>
        <taxon>Bursaphelenchus</taxon>
    </lineage>
</organism>
<dbReference type="InterPro" id="IPR002213">
    <property type="entry name" value="UDP_glucos_trans"/>
</dbReference>
<dbReference type="InterPro" id="IPR050271">
    <property type="entry name" value="UDP-glycosyltransferase"/>
</dbReference>
<dbReference type="AlphaFoldDB" id="A0A7I8XIT5"/>
<keyword evidence="4" id="KW-0808">Transferase</keyword>
<evidence type="ECO:0000256" key="6">
    <source>
        <dbReference type="SAM" id="Phobius"/>
    </source>
</evidence>
<feature type="signal peptide" evidence="7">
    <location>
        <begin position="1"/>
        <end position="20"/>
    </location>
</feature>
<dbReference type="CDD" id="cd03784">
    <property type="entry name" value="GT1_Gtf-like"/>
    <property type="match status" value="1"/>
</dbReference>
<evidence type="ECO:0000256" key="2">
    <source>
        <dbReference type="ARBA" id="ARBA00012544"/>
    </source>
</evidence>
<accession>A0A7I8XIT5</accession>
<dbReference type="Proteomes" id="UP000582659">
    <property type="component" value="Unassembled WGS sequence"/>
</dbReference>
<dbReference type="SUPFAM" id="SSF53756">
    <property type="entry name" value="UDP-Glycosyltransferase/glycogen phosphorylase"/>
    <property type="match status" value="1"/>
</dbReference>
<keyword evidence="7" id="KW-0732">Signal</keyword>